<feature type="binding site" evidence="12">
    <location>
        <position position="754"/>
    </location>
    <ligand>
        <name>Zn(2+)</name>
        <dbReference type="ChEBI" id="CHEBI:29105"/>
        <label>1</label>
        <note>catalytic</note>
    </ligand>
</feature>
<dbReference type="PIRSF" id="PIRSF000382">
    <property type="entry name" value="MeTrfase_B12_ind"/>
    <property type="match status" value="1"/>
</dbReference>
<dbReference type="GO" id="GO:0071265">
    <property type="term" value="P:L-methionine biosynthetic process"/>
    <property type="evidence" value="ECO:0007669"/>
    <property type="project" value="UniProtKB-ARBA"/>
</dbReference>
<keyword evidence="8 10" id="KW-0862">Zinc</keyword>
<dbReference type="NCBIfam" id="NF003556">
    <property type="entry name" value="PRK05222.1"/>
    <property type="match status" value="1"/>
</dbReference>
<feature type="compositionally biased region" description="Basic and acidic residues" evidence="14">
    <location>
        <begin position="431"/>
        <end position="443"/>
    </location>
</feature>
<evidence type="ECO:0000256" key="9">
    <source>
        <dbReference type="ARBA" id="ARBA00023167"/>
    </source>
</evidence>
<feature type="binding site" evidence="12">
    <location>
        <position position="693"/>
    </location>
    <ligand>
        <name>Zn(2+)</name>
        <dbReference type="ChEBI" id="CHEBI:29105"/>
        <label>1</label>
        <note>catalytic</note>
    </ligand>
</feature>
<comment type="caution">
    <text evidence="10">Lacks conserved residue(s) required for the propagation of feature annotation.</text>
</comment>
<dbReference type="AlphaFoldDB" id="A0A0K2SLV8"/>
<dbReference type="FunFam" id="3.20.20.210:FF:000003">
    <property type="entry name" value="5-methyltetrahydropteroyltriglutamate--homocysteine methyltransferase"/>
    <property type="match status" value="1"/>
</dbReference>
<evidence type="ECO:0000256" key="11">
    <source>
        <dbReference type="PIRSR" id="PIRSR000382-1"/>
    </source>
</evidence>
<accession>A0A0K2SLV8</accession>
<evidence type="ECO:0000313" key="18">
    <source>
        <dbReference type="Proteomes" id="UP000065807"/>
    </source>
</evidence>
<feature type="binding site" evidence="10">
    <location>
        <position position="693"/>
    </location>
    <ligand>
        <name>Zn(2+)</name>
        <dbReference type="ChEBI" id="CHEBI:29105"/>
        <note>catalytic</note>
    </ligand>
</feature>
<dbReference type="GO" id="GO:0008270">
    <property type="term" value="F:zinc ion binding"/>
    <property type="evidence" value="ECO:0007669"/>
    <property type="project" value="InterPro"/>
</dbReference>
<feature type="binding site" evidence="10">
    <location>
        <position position="754"/>
    </location>
    <ligand>
        <name>Zn(2+)</name>
        <dbReference type="ChEBI" id="CHEBI:29105"/>
        <note>catalytic</note>
    </ligand>
</feature>
<evidence type="ECO:0000256" key="14">
    <source>
        <dbReference type="SAM" id="MobiDB-lite"/>
    </source>
</evidence>
<evidence type="ECO:0000259" key="15">
    <source>
        <dbReference type="Pfam" id="PF01717"/>
    </source>
</evidence>
<dbReference type="UniPathway" id="UPA00051">
    <property type="reaction ID" value="UER00082"/>
</dbReference>
<keyword evidence="7 10" id="KW-0479">Metal-binding</keyword>
<comment type="cofactor">
    <cofactor evidence="12">
        <name>Zn(2+)</name>
        <dbReference type="ChEBI" id="CHEBI:29105"/>
    </cofactor>
    <text evidence="12">Binds 2 Zn(2+) ions per subunit.</text>
</comment>
<evidence type="ECO:0000256" key="3">
    <source>
        <dbReference type="ARBA" id="ARBA00009553"/>
    </source>
</evidence>
<evidence type="ECO:0000313" key="17">
    <source>
        <dbReference type="EMBL" id="BAS27809.1"/>
    </source>
</evidence>
<dbReference type="PATRIC" id="fig|1555112.3.peg.2001"/>
<keyword evidence="4 10" id="KW-0489">Methyltransferase</keyword>
<feature type="binding site" evidence="10 11">
    <location>
        <position position="627"/>
    </location>
    <ligand>
        <name>L-methionine</name>
        <dbReference type="ChEBI" id="CHEBI:57844"/>
    </ligand>
</feature>
<feature type="binding site" evidence="10">
    <location>
        <position position="633"/>
    </location>
    <ligand>
        <name>5-methyltetrahydropteroyltri-L-glutamate</name>
        <dbReference type="ChEBI" id="CHEBI:58207"/>
    </ligand>
</feature>
<feature type="compositionally biased region" description="Basic and acidic residues" evidence="14">
    <location>
        <begin position="406"/>
        <end position="417"/>
    </location>
</feature>
<dbReference type="CDD" id="cd03311">
    <property type="entry name" value="CIMS_C_terminal_like"/>
    <property type="match status" value="1"/>
</dbReference>
<dbReference type="HAMAP" id="MF_00172">
    <property type="entry name" value="Meth_synth"/>
    <property type="match status" value="1"/>
</dbReference>
<dbReference type="EMBL" id="AP014924">
    <property type="protein sequence ID" value="BAS27809.1"/>
    <property type="molecule type" value="Genomic_DNA"/>
</dbReference>
<protein>
    <recommendedName>
        <fullName evidence="10">5-methyltetrahydropteroyltriglutamate--homocysteine methyltransferase</fullName>
        <ecNumber evidence="10">2.1.1.14</ecNumber>
    </recommendedName>
    <alternativeName>
        <fullName evidence="10">Cobalamin-independent methionine synthase</fullName>
    </alternativeName>
    <alternativeName>
        <fullName evidence="10">Methionine synthase, vitamin-B12 independent isozyme</fullName>
    </alternativeName>
</protein>
<comment type="catalytic activity">
    <reaction evidence="10">
        <text>5-methyltetrahydropteroyltri-L-glutamate + L-homocysteine = tetrahydropteroyltri-L-glutamate + L-methionine</text>
        <dbReference type="Rhea" id="RHEA:21196"/>
        <dbReference type="ChEBI" id="CHEBI:57844"/>
        <dbReference type="ChEBI" id="CHEBI:58140"/>
        <dbReference type="ChEBI" id="CHEBI:58199"/>
        <dbReference type="ChEBI" id="CHEBI:58207"/>
        <dbReference type="EC" id="2.1.1.14"/>
    </reaction>
</comment>
<feature type="binding site" evidence="11">
    <location>
        <position position="138"/>
    </location>
    <ligand>
        <name>5-methyltetrahydropteroyltri-L-glutamate</name>
        <dbReference type="ChEBI" id="CHEBI:58207"/>
    </ligand>
</feature>
<evidence type="ECO:0000256" key="10">
    <source>
        <dbReference type="HAMAP-Rule" id="MF_00172"/>
    </source>
</evidence>
<evidence type="ECO:0000259" key="16">
    <source>
        <dbReference type="Pfam" id="PF08267"/>
    </source>
</evidence>
<feature type="binding site" evidence="10">
    <location>
        <position position="671"/>
    </location>
    <ligand>
        <name>Zn(2+)</name>
        <dbReference type="ChEBI" id="CHEBI:29105"/>
        <note>catalytic</note>
    </ligand>
</feature>
<dbReference type="GO" id="GO:0003871">
    <property type="term" value="F:5-methyltetrahydropteroyltriglutamate-homocysteine S-methyltransferase activity"/>
    <property type="evidence" value="ECO:0007669"/>
    <property type="project" value="UniProtKB-UniRule"/>
</dbReference>
<proteinExistence type="inferred from homology"/>
<dbReference type="EC" id="2.1.1.14" evidence="10"/>
<feature type="binding site" evidence="10">
    <location>
        <position position="512"/>
    </location>
    <ligand>
        <name>L-homocysteine</name>
        <dbReference type="ChEBI" id="CHEBI:58199"/>
    </ligand>
</feature>
<dbReference type="InterPro" id="IPR038071">
    <property type="entry name" value="UROD/MetE-like_sf"/>
</dbReference>
<dbReference type="InterPro" id="IPR013215">
    <property type="entry name" value="Cbl-indep_Met_Synth_N"/>
</dbReference>
<evidence type="ECO:0000256" key="13">
    <source>
        <dbReference type="PIRSR" id="PIRSR000382-3"/>
    </source>
</evidence>
<feature type="binding site" evidence="10">
    <location>
        <position position="669"/>
    </location>
    <ligand>
        <name>Zn(2+)</name>
        <dbReference type="ChEBI" id="CHEBI:29105"/>
        <note>catalytic</note>
    </ligand>
</feature>
<feature type="binding site" evidence="11">
    <location>
        <position position="19"/>
    </location>
    <ligand>
        <name>5-methyltetrahydropteroyltri-L-glutamate</name>
        <dbReference type="ChEBI" id="CHEBI:58207"/>
    </ligand>
</feature>
<feature type="binding site" evidence="10">
    <location>
        <position position="133"/>
    </location>
    <ligand>
        <name>5-methyltetrahydropteroyltri-L-glutamate</name>
        <dbReference type="ChEBI" id="CHEBI:58207"/>
    </ligand>
</feature>
<feature type="binding site" evidence="12">
    <location>
        <position position="669"/>
    </location>
    <ligand>
        <name>Zn(2+)</name>
        <dbReference type="ChEBI" id="CHEBI:29105"/>
        <label>1</label>
        <note>catalytic</note>
    </ligand>
</feature>
<dbReference type="NCBIfam" id="TIGR01371">
    <property type="entry name" value="met_syn_B12ind"/>
    <property type="match status" value="1"/>
</dbReference>
<comment type="pathway">
    <text evidence="2 10">Amino-acid biosynthesis; L-methionine biosynthesis via de novo pathway; L-methionine from L-homocysteine (MetE route): step 1/1.</text>
</comment>
<dbReference type="PANTHER" id="PTHR30519">
    <property type="entry name" value="5-METHYLTETRAHYDROPTEROYLTRIGLUTAMATE--HOMOCYSTEINE METHYLTRANSFERASE"/>
    <property type="match status" value="1"/>
</dbReference>
<comment type="similarity">
    <text evidence="3 10">Belongs to the vitamin-B12 independent methionine synthase family.</text>
</comment>
<dbReference type="FunFam" id="3.20.20.210:FF:000002">
    <property type="entry name" value="5-methyltetrahydropteroyltriglutamate--homocysteine methyltransferase"/>
    <property type="match status" value="1"/>
</dbReference>
<feature type="domain" description="Cobalamin-independent methionine synthase MetE C-terminal/archaeal" evidence="15">
    <location>
        <begin position="454"/>
        <end position="776"/>
    </location>
</feature>
<dbReference type="GO" id="GO:0032259">
    <property type="term" value="P:methylation"/>
    <property type="evidence" value="ECO:0007669"/>
    <property type="project" value="UniProtKB-KW"/>
</dbReference>
<dbReference type="Pfam" id="PF01717">
    <property type="entry name" value="Meth_synt_2"/>
    <property type="match status" value="1"/>
</dbReference>
<evidence type="ECO:0000256" key="5">
    <source>
        <dbReference type="ARBA" id="ARBA00022605"/>
    </source>
</evidence>
<evidence type="ECO:0000256" key="1">
    <source>
        <dbReference type="ARBA" id="ARBA00002777"/>
    </source>
</evidence>
<evidence type="ECO:0000256" key="7">
    <source>
        <dbReference type="ARBA" id="ARBA00022723"/>
    </source>
</evidence>
<dbReference type="Pfam" id="PF08267">
    <property type="entry name" value="Meth_synt_1"/>
    <property type="match status" value="1"/>
</dbReference>
<dbReference type="KEGG" id="lpil:LIP_1968"/>
<comment type="function">
    <text evidence="1 10">Catalyzes the transfer of a methyl group from 5-methyltetrahydrofolate to homocysteine resulting in methionine formation.</text>
</comment>
<dbReference type="STRING" id="1555112.LIP_1968"/>
<sequence length="786" mass="86775">MAVAGNLGFPRIGAGRELKRATEAYWKGELGEDALLAVGRELRLRHWGLQRDAGLGAIPSNDFSFYDQVLDMACVVGAVPERFGWEGGPVPLATAFAMARGVSGPTRGAGGEVRPGTEAGVAPSGVPAMEMTKWFDTNYHYIVPELHRGQRFELASKKPVDEFREAREAGFDTRPVLIGPVSLLLLGKARGGAFDRLSLLDTLLPVYQQLLAELREAGAAWVQVDEPFLALDPPPEGSLHDAYRRAYAALREAAGNLKLLVATYFEGLRENLETALALPVNGLHLDLVRAPEQLDQVLAHGVPEGLTLSLGVVDGRNVWRTDLAAALEPMERARKALGSHRLQVAPSCSLLHVPVDLSLETALDPELKGWLAFARQKLDEVAVLARALNEGRDAVRTALEASRSQVEARRSSARRENPQVQARLVSLTSEQARRRSPHTERRSAQQARLGLPPFPTTTIGSFPQTGGIRRLRARLRRGELDEAAYETAIKAEIERVVRLQEGLGLDVLVHGEPERNDMVEYFGEQLEGFAFTEHGWVQSYGSRYVKPPIIYGDVWRPAPMTVRWITYAQSLTDRPVKGMLTGPVTILQWSFVRDDQPRSETCRQIALAIRDEVLDLEAAGIGVIQIDEPAFREGLPLRRADWAGYLRWASESFRLATAGVRDETQIHTHMCYSEFNDIIDAIAGLDADVISIEASRSGMELLDAFVAFRYPNEIGPGVYDIHSPRVPGREEMEHLLRRAAQVLDPAQLWVNPDCGLKTRSYDEVTPSLRNLVAAARVLREEVGAEG</sequence>
<feature type="binding site" evidence="10 11">
    <location>
        <position position="627"/>
    </location>
    <ligand>
        <name>L-homocysteine</name>
        <dbReference type="ChEBI" id="CHEBI:58199"/>
    </ligand>
</feature>
<keyword evidence="9 10" id="KW-0486">Methionine biosynthesis</keyword>
<dbReference type="Proteomes" id="UP000065807">
    <property type="component" value="Chromosome"/>
</dbReference>
<dbReference type="SUPFAM" id="SSF51726">
    <property type="entry name" value="UROD/MetE-like"/>
    <property type="match status" value="2"/>
</dbReference>
<feature type="binding site" evidence="10 11">
    <location>
        <position position="589"/>
    </location>
    <ligand>
        <name>5-methyltetrahydropteroyltri-L-glutamate</name>
        <dbReference type="ChEBI" id="CHEBI:58207"/>
    </ligand>
</feature>
<dbReference type="Gene3D" id="3.20.20.210">
    <property type="match status" value="2"/>
</dbReference>
<feature type="region of interest" description="Disordered" evidence="14">
    <location>
        <begin position="401"/>
        <end position="463"/>
    </location>
</feature>
<gene>
    <name evidence="10" type="primary">metE</name>
    <name evidence="17" type="ORF">LIP_1968</name>
</gene>
<feature type="binding site" evidence="10">
    <location>
        <begin position="16"/>
        <end position="19"/>
    </location>
    <ligand>
        <name>5-methyltetrahydropteroyltri-L-glutamate</name>
        <dbReference type="ChEBI" id="CHEBI:58207"/>
    </ligand>
</feature>
<feature type="domain" description="Cobalamin-independent methionine synthase MetE N-terminal" evidence="16">
    <location>
        <begin position="6"/>
        <end position="336"/>
    </location>
</feature>
<reference evidence="18" key="2">
    <citation type="journal article" date="2016" name="Int. J. Syst. Evol. Microbiol.">
        <title>Complete genome sequence and cell structure of Limnochorda pilosa, a Gram-negative spore-former within the phylum Firmicutes.</title>
        <authorList>
            <person name="Watanabe M."/>
            <person name="Kojima H."/>
            <person name="Fukui M."/>
        </authorList>
    </citation>
    <scope>NUCLEOTIDE SEQUENCE [LARGE SCALE GENOMIC DNA]</scope>
    <source>
        <strain evidence="18">HC45</strain>
    </source>
</reference>
<feature type="binding site" evidence="10 11">
    <location>
        <begin position="459"/>
        <end position="461"/>
    </location>
    <ligand>
        <name>L-methionine</name>
        <dbReference type="ChEBI" id="CHEBI:57844"/>
    </ligand>
</feature>
<keyword evidence="6 10" id="KW-0808">Transferase</keyword>
<comment type="cofactor">
    <cofactor evidence="10">
        <name>Zn(2+)</name>
        <dbReference type="ChEBI" id="CHEBI:29105"/>
    </cofactor>
    <text evidence="10">Binds 1 zinc ion per subunit.</text>
</comment>
<keyword evidence="10" id="KW-0677">Repeat</keyword>
<keyword evidence="18" id="KW-1185">Reference proteome</keyword>
<name>A0A0K2SLV8_LIMPI</name>
<evidence type="ECO:0000256" key="8">
    <source>
        <dbReference type="ARBA" id="ARBA00022833"/>
    </source>
</evidence>
<feature type="binding site" evidence="10 11">
    <location>
        <begin position="459"/>
        <end position="461"/>
    </location>
    <ligand>
        <name>L-homocysteine</name>
        <dbReference type="ChEBI" id="CHEBI:58199"/>
    </ligand>
</feature>
<evidence type="ECO:0000256" key="6">
    <source>
        <dbReference type="ARBA" id="ARBA00022679"/>
    </source>
</evidence>
<dbReference type="InterPro" id="IPR002629">
    <property type="entry name" value="Met_Synth_C/arc"/>
</dbReference>
<reference evidence="18" key="1">
    <citation type="submission" date="2015-07" db="EMBL/GenBank/DDBJ databases">
        <title>Complete genome sequence and phylogenetic analysis of Limnochorda pilosa.</title>
        <authorList>
            <person name="Watanabe M."/>
            <person name="Kojima H."/>
            <person name="Fukui M."/>
        </authorList>
    </citation>
    <scope>NUCLEOTIDE SEQUENCE [LARGE SCALE GENOMIC DNA]</scope>
    <source>
        <strain evidence="18">HC45</strain>
    </source>
</reference>
<evidence type="ECO:0000256" key="4">
    <source>
        <dbReference type="ARBA" id="ARBA00022603"/>
    </source>
</evidence>
<feature type="binding site" evidence="10 11">
    <location>
        <position position="512"/>
    </location>
    <ligand>
        <name>L-methionine</name>
        <dbReference type="ChEBI" id="CHEBI:57844"/>
    </ligand>
</feature>
<keyword evidence="5 10" id="KW-0028">Amino-acid biosynthesis</keyword>
<organism evidence="17 18">
    <name type="scientific">Limnochorda pilosa</name>
    <dbReference type="NCBI Taxonomy" id="1555112"/>
    <lineage>
        <taxon>Bacteria</taxon>
        <taxon>Bacillati</taxon>
        <taxon>Bacillota</taxon>
        <taxon>Limnochordia</taxon>
        <taxon>Limnochordales</taxon>
        <taxon>Limnochordaceae</taxon>
        <taxon>Limnochorda</taxon>
    </lineage>
</organism>
<dbReference type="CDD" id="cd03312">
    <property type="entry name" value="CIMS_N_terminal_like"/>
    <property type="match status" value="1"/>
</dbReference>
<evidence type="ECO:0000256" key="12">
    <source>
        <dbReference type="PIRSR" id="PIRSR000382-2"/>
    </source>
</evidence>
<evidence type="ECO:0000256" key="2">
    <source>
        <dbReference type="ARBA" id="ARBA00004681"/>
    </source>
</evidence>
<dbReference type="InterPro" id="IPR006276">
    <property type="entry name" value="Cobalamin-indep_Met_synthase"/>
</dbReference>
<feature type="active site" description="Proton donor" evidence="10 13">
    <location>
        <position position="722"/>
    </location>
</feature>
<feature type="binding site" evidence="12">
    <location>
        <position position="671"/>
    </location>
    <ligand>
        <name>Zn(2+)</name>
        <dbReference type="ChEBI" id="CHEBI:29105"/>
        <label>1</label>
        <note>catalytic</note>
    </ligand>
</feature>